<dbReference type="RefSeq" id="WP_261343568.1">
    <property type="nucleotide sequence ID" value="NZ_CP036274.1"/>
</dbReference>
<dbReference type="Proteomes" id="UP000315017">
    <property type="component" value="Chromosome"/>
</dbReference>
<gene>
    <name evidence="1" type="ORF">ETAA8_39970</name>
</gene>
<accession>A0A517YFA8</accession>
<organism evidence="1 2">
    <name type="scientific">Anatilimnocola aggregata</name>
    <dbReference type="NCBI Taxonomy" id="2528021"/>
    <lineage>
        <taxon>Bacteria</taxon>
        <taxon>Pseudomonadati</taxon>
        <taxon>Planctomycetota</taxon>
        <taxon>Planctomycetia</taxon>
        <taxon>Pirellulales</taxon>
        <taxon>Pirellulaceae</taxon>
        <taxon>Anatilimnocola</taxon>
    </lineage>
</organism>
<sequence>MLFLDPPHELSPEQRLQIIAAIFARGILRLAELDLIEPEES</sequence>
<dbReference type="KEGG" id="aagg:ETAA8_39970"/>
<dbReference type="EMBL" id="CP036274">
    <property type="protein sequence ID" value="QDU28891.1"/>
    <property type="molecule type" value="Genomic_DNA"/>
</dbReference>
<keyword evidence="2" id="KW-1185">Reference proteome</keyword>
<reference evidence="1 2" key="1">
    <citation type="submission" date="2019-02" db="EMBL/GenBank/DDBJ databases">
        <title>Deep-cultivation of Planctomycetes and their phenomic and genomic characterization uncovers novel biology.</title>
        <authorList>
            <person name="Wiegand S."/>
            <person name="Jogler M."/>
            <person name="Boedeker C."/>
            <person name="Pinto D."/>
            <person name="Vollmers J."/>
            <person name="Rivas-Marin E."/>
            <person name="Kohn T."/>
            <person name="Peeters S.H."/>
            <person name="Heuer A."/>
            <person name="Rast P."/>
            <person name="Oberbeckmann S."/>
            <person name="Bunk B."/>
            <person name="Jeske O."/>
            <person name="Meyerdierks A."/>
            <person name="Storesund J.E."/>
            <person name="Kallscheuer N."/>
            <person name="Luecker S."/>
            <person name="Lage O.M."/>
            <person name="Pohl T."/>
            <person name="Merkel B.J."/>
            <person name="Hornburger P."/>
            <person name="Mueller R.-W."/>
            <person name="Bruemmer F."/>
            <person name="Labrenz M."/>
            <person name="Spormann A.M."/>
            <person name="Op den Camp H."/>
            <person name="Overmann J."/>
            <person name="Amann R."/>
            <person name="Jetten M.S.M."/>
            <person name="Mascher T."/>
            <person name="Medema M.H."/>
            <person name="Devos D.P."/>
            <person name="Kaster A.-K."/>
            <person name="Ovreas L."/>
            <person name="Rohde M."/>
            <person name="Galperin M.Y."/>
            <person name="Jogler C."/>
        </authorList>
    </citation>
    <scope>NUCLEOTIDE SEQUENCE [LARGE SCALE GENOMIC DNA]</scope>
    <source>
        <strain evidence="1 2">ETA_A8</strain>
    </source>
</reference>
<protein>
    <submittedName>
        <fullName evidence="1">Uncharacterized protein</fullName>
    </submittedName>
</protein>
<dbReference type="AlphaFoldDB" id="A0A517YFA8"/>
<name>A0A517YFA8_9BACT</name>
<evidence type="ECO:0000313" key="1">
    <source>
        <dbReference type="EMBL" id="QDU28891.1"/>
    </source>
</evidence>
<evidence type="ECO:0000313" key="2">
    <source>
        <dbReference type="Proteomes" id="UP000315017"/>
    </source>
</evidence>
<proteinExistence type="predicted"/>